<feature type="signal peptide" evidence="1">
    <location>
        <begin position="1"/>
        <end position="34"/>
    </location>
</feature>
<accession>A0AAV4YCW5</accession>
<keyword evidence="1" id="KW-0732">Signal</keyword>
<proteinExistence type="predicted"/>
<protein>
    <recommendedName>
        <fullName evidence="4">Secreted protein</fullName>
    </recommendedName>
</protein>
<sequence>MCYICGAEIGGKEKKGRLRWRWCLFLVLRRGAGAEPTDTEAAFLGNEEGPGLPKRNNLYCRFAEPLTRVGGRVTRRGALSPLWHA</sequence>
<evidence type="ECO:0000313" key="3">
    <source>
        <dbReference type="Proteomes" id="UP001054945"/>
    </source>
</evidence>
<dbReference type="Proteomes" id="UP001054945">
    <property type="component" value="Unassembled WGS sequence"/>
</dbReference>
<keyword evidence="3" id="KW-1185">Reference proteome</keyword>
<evidence type="ECO:0000313" key="2">
    <source>
        <dbReference type="EMBL" id="GIZ03846.1"/>
    </source>
</evidence>
<evidence type="ECO:0000256" key="1">
    <source>
        <dbReference type="SAM" id="SignalP"/>
    </source>
</evidence>
<evidence type="ECO:0008006" key="4">
    <source>
        <dbReference type="Google" id="ProtNLM"/>
    </source>
</evidence>
<dbReference type="EMBL" id="BPLR01001659">
    <property type="protein sequence ID" value="GIZ03846.1"/>
    <property type="molecule type" value="Genomic_DNA"/>
</dbReference>
<reference evidence="2 3" key="1">
    <citation type="submission" date="2021-06" db="EMBL/GenBank/DDBJ databases">
        <title>Caerostris extrusa draft genome.</title>
        <authorList>
            <person name="Kono N."/>
            <person name="Arakawa K."/>
        </authorList>
    </citation>
    <scope>NUCLEOTIDE SEQUENCE [LARGE SCALE GENOMIC DNA]</scope>
</reference>
<organism evidence="2 3">
    <name type="scientific">Caerostris extrusa</name>
    <name type="common">Bark spider</name>
    <name type="synonym">Caerostris bankana</name>
    <dbReference type="NCBI Taxonomy" id="172846"/>
    <lineage>
        <taxon>Eukaryota</taxon>
        <taxon>Metazoa</taxon>
        <taxon>Ecdysozoa</taxon>
        <taxon>Arthropoda</taxon>
        <taxon>Chelicerata</taxon>
        <taxon>Arachnida</taxon>
        <taxon>Araneae</taxon>
        <taxon>Araneomorphae</taxon>
        <taxon>Entelegynae</taxon>
        <taxon>Araneoidea</taxon>
        <taxon>Araneidae</taxon>
        <taxon>Caerostris</taxon>
    </lineage>
</organism>
<feature type="chain" id="PRO_5043562607" description="Secreted protein" evidence="1">
    <location>
        <begin position="35"/>
        <end position="85"/>
    </location>
</feature>
<gene>
    <name evidence="2" type="ORF">CEXT_458211</name>
</gene>
<comment type="caution">
    <text evidence="2">The sequence shown here is derived from an EMBL/GenBank/DDBJ whole genome shotgun (WGS) entry which is preliminary data.</text>
</comment>
<name>A0AAV4YCW5_CAEEX</name>
<dbReference type="AlphaFoldDB" id="A0AAV4YCW5"/>